<keyword evidence="3" id="KW-1185">Reference proteome</keyword>
<protein>
    <submittedName>
        <fullName evidence="2">Uncharacterized protein</fullName>
    </submittedName>
</protein>
<feature type="compositionally biased region" description="Acidic residues" evidence="1">
    <location>
        <begin position="459"/>
        <end position="468"/>
    </location>
</feature>
<sequence>MPTVTRSGGKHNLPEAAPPKVVDATKKQKSSGKALTKVQQHQILLDIEKHPGCHFKDLLKTYPDVYGVGDPIQTSYRNRFNYLKDLKKAKPRQYWDLYSKAGKVVLVGEEGDNKKQPATEEGKQEEVEEEIVEDVVEENTAEEDAKEEDNEVQPGEEEASTISELTSPTFGASGHGPIKKRAVKKKIADTTPRKKNTNPKMPSSSSKKSSASSKFGSPSVSKAKRYCQFENIQEAKSYADEIIEVDFDFPEKNGGPLFWTQHVPECKSPDGSELIDKVVIRMNAIIDFSDAHRLQGKTVAYGAGFMLTVPWAPAFMLEHHKKMFKKEIKPCDRTRDKHATVANAILKSENPEHGLEPRRFKHVLFVFPDSMIVSTKLESGEEPVADQKLTIGLRIFTVKKTTVGEGADEEDMPQTFCPGVFEFRVIDDEAESELKRKKKAKKKGQSLKDLFSGMKVNEEGEPDVDDDSSSNSGSSAASSTGTKPSSPMGGGNENPMEEL</sequence>
<feature type="compositionally biased region" description="Polar residues" evidence="1">
    <location>
        <begin position="160"/>
        <end position="170"/>
    </location>
</feature>
<dbReference type="Proteomes" id="UP001153069">
    <property type="component" value="Unassembled WGS sequence"/>
</dbReference>
<feature type="compositionally biased region" description="Low complexity" evidence="1">
    <location>
        <begin position="199"/>
        <end position="219"/>
    </location>
</feature>
<evidence type="ECO:0000256" key="1">
    <source>
        <dbReference type="SAM" id="MobiDB-lite"/>
    </source>
</evidence>
<accession>A0A9N8EWZ5</accession>
<proteinExistence type="predicted"/>
<feature type="region of interest" description="Disordered" evidence="1">
    <location>
        <begin position="111"/>
        <end position="219"/>
    </location>
</feature>
<organism evidence="2 3">
    <name type="scientific">Seminavis robusta</name>
    <dbReference type="NCBI Taxonomy" id="568900"/>
    <lineage>
        <taxon>Eukaryota</taxon>
        <taxon>Sar</taxon>
        <taxon>Stramenopiles</taxon>
        <taxon>Ochrophyta</taxon>
        <taxon>Bacillariophyta</taxon>
        <taxon>Bacillariophyceae</taxon>
        <taxon>Bacillariophycidae</taxon>
        <taxon>Naviculales</taxon>
        <taxon>Naviculaceae</taxon>
        <taxon>Seminavis</taxon>
    </lineage>
</organism>
<comment type="caution">
    <text evidence="2">The sequence shown here is derived from an EMBL/GenBank/DDBJ whole genome shotgun (WGS) entry which is preliminary data.</text>
</comment>
<feature type="compositionally biased region" description="Basic and acidic residues" evidence="1">
    <location>
        <begin position="111"/>
        <end position="125"/>
    </location>
</feature>
<feature type="region of interest" description="Disordered" evidence="1">
    <location>
        <begin position="436"/>
        <end position="499"/>
    </location>
</feature>
<dbReference type="AlphaFoldDB" id="A0A9N8EWZ5"/>
<feature type="compositionally biased region" description="Basic residues" evidence="1">
    <location>
        <begin position="436"/>
        <end position="445"/>
    </location>
</feature>
<feature type="region of interest" description="Disordered" evidence="1">
    <location>
        <begin position="1"/>
        <end position="33"/>
    </location>
</feature>
<evidence type="ECO:0000313" key="2">
    <source>
        <dbReference type="EMBL" id="CAB9527101.1"/>
    </source>
</evidence>
<feature type="compositionally biased region" description="Low complexity" evidence="1">
    <location>
        <begin position="469"/>
        <end position="487"/>
    </location>
</feature>
<feature type="compositionally biased region" description="Acidic residues" evidence="1">
    <location>
        <begin position="126"/>
        <end position="159"/>
    </location>
</feature>
<gene>
    <name evidence="2" type="ORF">SEMRO_1942_G306750.1</name>
</gene>
<evidence type="ECO:0000313" key="3">
    <source>
        <dbReference type="Proteomes" id="UP001153069"/>
    </source>
</evidence>
<name>A0A9N8EWZ5_9STRA</name>
<dbReference type="EMBL" id="CAICTM010001940">
    <property type="protein sequence ID" value="CAB9527101.1"/>
    <property type="molecule type" value="Genomic_DNA"/>
</dbReference>
<reference evidence="2" key="1">
    <citation type="submission" date="2020-06" db="EMBL/GenBank/DDBJ databases">
        <authorList>
            <consortium name="Plant Systems Biology data submission"/>
        </authorList>
    </citation>
    <scope>NUCLEOTIDE SEQUENCE</scope>
    <source>
        <strain evidence="2">D6</strain>
    </source>
</reference>